<name>A0A256IKE5_9EURY</name>
<dbReference type="Proteomes" id="UP000216308">
    <property type="component" value="Unassembled WGS sequence"/>
</dbReference>
<dbReference type="EMBL" id="NHPJ01000081">
    <property type="protein sequence ID" value="OYR56632.1"/>
    <property type="molecule type" value="Genomic_DNA"/>
</dbReference>
<protein>
    <submittedName>
        <fullName evidence="1">Uncharacterized protein</fullName>
    </submittedName>
</protein>
<dbReference type="AlphaFoldDB" id="A0A256IKE5"/>
<keyword evidence="2" id="KW-1185">Reference proteome</keyword>
<comment type="caution">
    <text evidence="1">The sequence shown here is derived from an EMBL/GenBank/DDBJ whole genome shotgun (WGS) entry which is preliminary data.</text>
</comment>
<proteinExistence type="predicted"/>
<evidence type="ECO:0000313" key="2">
    <source>
        <dbReference type="Proteomes" id="UP000216308"/>
    </source>
</evidence>
<accession>A0A256IKE5</accession>
<dbReference type="RefSeq" id="WP_094531740.1">
    <property type="nucleotide sequence ID" value="NZ_NHPJ01000081.1"/>
</dbReference>
<sequence>MTSVDQQLGLHDMSGPRIIVNDPDSVVGIELQDHTIVALHDANDNTELGVLPHDVIHDPPHINTHHTVITDTDSHEDRTGIPLNTAPDTYISTVEDEFEPLPWLPKANKYAARTDATSREAVIMAIAEHIDATGAGQPDKITDITGWDEGRVQELLNELLLSKQALYRRQYNTYLEDTAGQ</sequence>
<gene>
    <name evidence="1" type="ORF">DJ70_07910</name>
</gene>
<organism evidence="1 2">
    <name type="scientific">Halorubrum halodurans</name>
    <dbReference type="NCBI Taxonomy" id="1383851"/>
    <lineage>
        <taxon>Archaea</taxon>
        <taxon>Methanobacteriati</taxon>
        <taxon>Methanobacteriota</taxon>
        <taxon>Stenosarchaea group</taxon>
        <taxon>Halobacteria</taxon>
        <taxon>Halobacteriales</taxon>
        <taxon>Haloferacaceae</taxon>
        <taxon>Halorubrum</taxon>
    </lineage>
</organism>
<evidence type="ECO:0000313" key="1">
    <source>
        <dbReference type="EMBL" id="OYR56632.1"/>
    </source>
</evidence>
<reference evidence="1 2" key="1">
    <citation type="journal article" date="2014" name="Front. Microbiol.">
        <title>Population and genomic analysis of the genus Halorubrum.</title>
        <authorList>
            <person name="Fullmer M.S."/>
            <person name="Soucy S.M."/>
            <person name="Swithers K.S."/>
            <person name="Makkay A.M."/>
            <person name="Wheeler R."/>
            <person name="Ventosa A."/>
            <person name="Gogarten J.P."/>
            <person name="Papke R.T."/>
        </authorList>
    </citation>
    <scope>NUCLEOTIDE SEQUENCE [LARGE SCALE GENOMIC DNA]</scope>
    <source>
        <strain evidence="1 2">Cb34</strain>
    </source>
</reference>